<dbReference type="Gene3D" id="3.40.640.10">
    <property type="entry name" value="Type I PLP-dependent aspartate aminotransferase-like (Major domain)"/>
    <property type="match status" value="1"/>
</dbReference>
<feature type="domain" description="Aminotransferase class I/classII large" evidence="2">
    <location>
        <begin position="34"/>
        <end position="386"/>
    </location>
</feature>
<organism evidence="3 4">
    <name type="scientific">Lucifera butyrica</name>
    <dbReference type="NCBI Taxonomy" id="1351585"/>
    <lineage>
        <taxon>Bacteria</taxon>
        <taxon>Bacillati</taxon>
        <taxon>Bacillota</taxon>
        <taxon>Negativicutes</taxon>
        <taxon>Veillonellales</taxon>
        <taxon>Veillonellaceae</taxon>
        <taxon>Lucifera</taxon>
    </lineage>
</organism>
<keyword evidence="1 3" id="KW-0032">Aminotransferase</keyword>
<dbReference type="Pfam" id="PF00155">
    <property type="entry name" value="Aminotran_1_2"/>
    <property type="match status" value="1"/>
</dbReference>
<dbReference type="PROSITE" id="PS00105">
    <property type="entry name" value="AA_TRANSFER_CLASS_1"/>
    <property type="match status" value="1"/>
</dbReference>
<protein>
    <recommendedName>
        <fullName evidence="1">Aminotransferase</fullName>
        <ecNumber evidence="1">2.6.1.-</ecNumber>
    </recommendedName>
</protein>
<dbReference type="GO" id="GO:0030170">
    <property type="term" value="F:pyridoxal phosphate binding"/>
    <property type="evidence" value="ECO:0007669"/>
    <property type="project" value="InterPro"/>
</dbReference>
<evidence type="ECO:0000256" key="1">
    <source>
        <dbReference type="RuleBase" id="RU000481"/>
    </source>
</evidence>
<dbReference type="NCBIfam" id="NF005305">
    <property type="entry name" value="PRK06836.1"/>
    <property type="match status" value="1"/>
</dbReference>
<evidence type="ECO:0000313" key="4">
    <source>
        <dbReference type="Proteomes" id="UP000277811"/>
    </source>
</evidence>
<dbReference type="EC" id="2.6.1.-" evidence="1"/>
<proteinExistence type="inferred from homology"/>
<sequence length="398" mass="44385">MVSEKMYQLGSNRSAIRELFEYGKMRAEIVGKENVYDFSLGNPALPPPQAVEDALIDLLKNEPAIAVHGYTSAQGDAGVRAAIANYLNQTYQTNFHKDNFYMTCGAAASLTICLRAIIEKEDDEVIVIAPFFPEYRLFAEAAGGKVIIVPPDMQHFQIHMEKLAEMITARTKAVIINSPNNPSGAVYSVETITALCKLLNKKSKENGRPIVLISDEPYREIVYDGLDVPYLTKYYANTVVCYSFSKSLSLPGERIGYILVPDEMEESGKVYAAVCGAGRVMGYVCAPSLFQKVVGRCIGQTSDIETYKRNRDLLYDGLRTIGYRCVKPQGAFYLFLKALEPDAAAFCEMGKKYDLLMVPGDSFGCPGYVRLSYCVDGEMIRRSLTAFQKLWNEYLKMK</sequence>
<dbReference type="InterPro" id="IPR015424">
    <property type="entry name" value="PyrdxlP-dep_Trfase"/>
</dbReference>
<dbReference type="AlphaFoldDB" id="A0A498REY9"/>
<dbReference type="Gene3D" id="3.90.1150.10">
    <property type="entry name" value="Aspartate Aminotransferase, domain 1"/>
    <property type="match status" value="1"/>
</dbReference>
<dbReference type="InterPro" id="IPR015421">
    <property type="entry name" value="PyrdxlP-dep_Trfase_major"/>
</dbReference>
<dbReference type="InterPro" id="IPR015422">
    <property type="entry name" value="PyrdxlP-dep_Trfase_small"/>
</dbReference>
<accession>A0A498REY9</accession>
<comment type="similarity">
    <text evidence="1">Belongs to the class-I pyridoxal-phosphate-dependent aminotransferase family.</text>
</comment>
<dbReference type="Proteomes" id="UP000277811">
    <property type="component" value="Unassembled WGS sequence"/>
</dbReference>
<reference evidence="3 4" key="1">
    <citation type="submission" date="2018-06" db="EMBL/GenBank/DDBJ databases">
        <authorList>
            <person name="Strepis N."/>
        </authorList>
    </citation>
    <scope>NUCLEOTIDE SEQUENCE [LARGE SCALE GENOMIC DNA]</scope>
    <source>
        <strain evidence="3">LUCI</strain>
    </source>
</reference>
<dbReference type="RefSeq" id="WP_122630289.1">
    <property type="nucleotide sequence ID" value="NZ_UPPP01000127.1"/>
</dbReference>
<keyword evidence="1 3" id="KW-0808">Transferase</keyword>
<evidence type="ECO:0000259" key="2">
    <source>
        <dbReference type="Pfam" id="PF00155"/>
    </source>
</evidence>
<dbReference type="PANTHER" id="PTHR42691">
    <property type="entry name" value="ASPARTATE AMINOTRANSFERASE YHDR-RELATED"/>
    <property type="match status" value="1"/>
</dbReference>
<keyword evidence="4" id="KW-1185">Reference proteome</keyword>
<dbReference type="OrthoDB" id="9802328at2"/>
<name>A0A498REY9_9FIRM</name>
<dbReference type="PANTHER" id="PTHR42691:SF1">
    <property type="entry name" value="ASPARTATE AMINOTRANSFERASE YHDR-RELATED"/>
    <property type="match status" value="1"/>
</dbReference>
<dbReference type="SUPFAM" id="SSF53383">
    <property type="entry name" value="PLP-dependent transferases"/>
    <property type="match status" value="1"/>
</dbReference>
<evidence type="ECO:0000313" key="3">
    <source>
        <dbReference type="EMBL" id="VBB09507.1"/>
    </source>
</evidence>
<dbReference type="CDD" id="cd00609">
    <property type="entry name" value="AAT_like"/>
    <property type="match status" value="1"/>
</dbReference>
<dbReference type="GO" id="GO:0008483">
    <property type="term" value="F:transaminase activity"/>
    <property type="evidence" value="ECO:0007669"/>
    <property type="project" value="UniProtKB-KW"/>
</dbReference>
<dbReference type="InterPro" id="IPR004838">
    <property type="entry name" value="NHTrfase_class1_PyrdxlP-BS"/>
</dbReference>
<comment type="cofactor">
    <cofactor evidence="1">
        <name>pyridoxal 5'-phosphate</name>
        <dbReference type="ChEBI" id="CHEBI:597326"/>
    </cofactor>
</comment>
<dbReference type="InterPro" id="IPR004839">
    <property type="entry name" value="Aminotransferase_I/II_large"/>
</dbReference>
<dbReference type="EMBL" id="UPPP01000127">
    <property type="protein sequence ID" value="VBB09507.1"/>
    <property type="molecule type" value="Genomic_DNA"/>
</dbReference>
<gene>
    <name evidence="3" type="ORF">LUCI_4802</name>
</gene>